<gene>
    <name evidence="1" type="ORF">B2A_11830</name>
</gene>
<feature type="non-terminal residue" evidence="1">
    <location>
        <position position="156"/>
    </location>
</feature>
<dbReference type="EMBL" id="AUZZ01008550">
    <property type="protein sequence ID" value="EQD37163.1"/>
    <property type="molecule type" value="Genomic_DNA"/>
</dbReference>
<dbReference type="AlphaFoldDB" id="T0YVU8"/>
<reference evidence="1" key="2">
    <citation type="journal article" date="2014" name="ISME J.">
        <title>Microbial stratification in low pH oxic and suboxic macroscopic growths along an acid mine drainage.</title>
        <authorList>
            <person name="Mendez-Garcia C."/>
            <person name="Mesa V."/>
            <person name="Sprenger R.R."/>
            <person name="Richter M."/>
            <person name="Diez M.S."/>
            <person name="Solano J."/>
            <person name="Bargiela R."/>
            <person name="Golyshina O.V."/>
            <person name="Manteca A."/>
            <person name="Ramos J.L."/>
            <person name="Gallego J.R."/>
            <person name="Llorente I."/>
            <person name="Martins Dos Santos V.A."/>
            <person name="Jensen O.N."/>
            <person name="Pelaez A.I."/>
            <person name="Sanchez J."/>
            <person name="Ferrer M."/>
        </authorList>
    </citation>
    <scope>NUCLEOTIDE SEQUENCE</scope>
</reference>
<protein>
    <submittedName>
        <fullName evidence="1">Peptidase S9 prolyl oligopeptidase</fullName>
    </submittedName>
</protein>
<proteinExistence type="predicted"/>
<comment type="caution">
    <text evidence="1">The sequence shown here is derived from an EMBL/GenBank/DDBJ whole genome shotgun (WGS) entry which is preliminary data.</text>
</comment>
<name>T0YVU8_9ZZZZ</name>
<reference evidence="1" key="1">
    <citation type="submission" date="2013-08" db="EMBL/GenBank/DDBJ databases">
        <authorList>
            <person name="Mendez C."/>
            <person name="Richter M."/>
            <person name="Ferrer M."/>
            <person name="Sanchez J."/>
        </authorList>
    </citation>
    <scope>NUCLEOTIDE SEQUENCE</scope>
</reference>
<organism evidence="1">
    <name type="scientific">mine drainage metagenome</name>
    <dbReference type="NCBI Taxonomy" id="410659"/>
    <lineage>
        <taxon>unclassified sequences</taxon>
        <taxon>metagenomes</taxon>
        <taxon>ecological metagenomes</taxon>
    </lineage>
</organism>
<evidence type="ECO:0000313" key="1">
    <source>
        <dbReference type="EMBL" id="EQD37163.1"/>
    </source>
</evidence>
<accession>T0YVU8</accession>
<sequence>MTGGLVDILDLRVLLKTHKVKVLATLWMNVGELVFRSVWINPKRLLVEGALQIGGFDEPFANGSIWAVNADGHRRIHLAGATGDMRPSLFIQRIKGRSRHALFESLGAGTEAQESVWRANIYTGRSVRIMTAPAPNMGLWADPEGKVRLAFGTSLR</sequence>